<dbReference type="Pfam" id="PF11228">
    <property type="entry name" value="DUF3027"/>
    <property type="match status" value="2"/>
</dbReference>
<evidence type="ECO:0008006" key="4">
    <source>
        <dbReference type="Google" id="ProtNLM"/>
    </source>
</evidence>
<feature type="region of interest" description="Disordered" evidence="1">
    <location>
        <begin position="102"/>
        <end position="167"/>
    </location>
</feature>
<feature type="compositionally biased region" description="Basic and acidic residues" evidence="1">
    <location>
        <begin position="106"/>
        <end position="127"/>
    </location>
</feature>
<dbReference type="Proteomes" id="UP000029014">
    <property type="component" value="Unassembled WGS sequence"/>
</dbReference>
<feature type="region of interest" description="Disordered" evidence="1">
    <location>
        <begin position="317"/>
        <end position="362"/>
    </location>
</feature>
<feature type="region of interest" description="Disordered" evidence="1">
    <location>
        <begin position="213"/>
        <end position="237"/>
    </location>
</feature>
<keyword evidence="3" id="KW-1185">Reference proteome</keyword>
<accession>A0A087BN85</accession>
<reference evidence="2 3" key="1">
    <citation type="submission" date="2014-03" db="EMBL/GenBank/DDBJ databases">
        <title>Genomics of Bifidobacteria.</title>
        <authorList>
            <person name="Ventura M."/>
            <person name="Milani C."/>
            <person name="Lugli G.A."/>
        </authorList>
    </citation>
    <scope>NUCLEOTIDE SEQUENCE [LARGE SCALE GENOMIC DNA]</scope>
    <source>
        <strain evidence="2 3">LMG 11592</strain>
    </source>
</reference>
<evidence type="ECO:0000313" key="3">
    <source>
        <dbReference type="Proteomes" id="UP000029014"/>
    </source>
</evidence>
<sequence length="362" mass="39031">MDPRALALSTAVAVAEDPARVGDFVDVHSMDDGVSDYRFVCLMPGYEGWQWSVTLFHDADRGVWTVDESSLVPTDKAILSPEWTPWKDRLRPSDLSVTDVMGTLADDPRLEPGVRQDGPDVDRDRIEAASVGSTPEVSGHSVEVSDGGSIPGSSATVSADEGDGIVSVPVGTASAADQESDDGMDDHASLTTEDDAEDDLAEAIDRFSLARNRVLSPQGRSQTADRWYHGPHGPKSMSTRIASGNPCSTCGFLVHIQGDLGLQFGVCANMWSPDDGRVVSLDHGCGEHSQIEPPESPHLWVQSKPAYDDIRIDVIDQRPREESAQVEMLEQMEDGDAQEPSTEESASQESLPQESASDDGRE</sequence>
<comment type="caution">
    <text evidence="2">The sequence shown here is derived from an EMBL/GenBank/DDBJ whole genome shotgun (WGS) entry which is preliminary data.</text>
</comment>
<evidence type="ECO:0000313" key="2">
    <source>
        <dbReference type="EMBL" id="KFI72485.1"/>
    </source>
</evidence>
<feature type="compositionally biased region" description="Polar residues" evidence="1">
    <location>
        <begin position="339"/>
        <end position="355"/>
    </location>
</feature>
<evidence type="ECO:0000256" key="1">
    <source>
        <dbReference type="SAM" id="MobiDB-lite"/>
    </source>
</evidence>
<name>A0A087BN85_9BIFI</name>
<dbReference type="STRING" id="1693.BMIN_0380"/>
<gene>
    <name evidence="2" type="ORF">BMIN_0380</name>
</gene>
<protein>
    <recommendedName>
        <fullName evidence="4">DUF3027 domain-containing protein</fullName>
    </recommendedName>
</protein>
<dbReference type="EMBL" id="JGZD01000009">
    <property type="protein sequence ID" value="KFI72485.1"/>
    <property type="molecule type" value="Genomic_DNA"/>
</dbReference>
<dbReference type="InterPro" id="IPR021391">
    <property type="entry name" value="DUF3027"/>
</dbReference>
<dbReference type="eggNOG" id="ENOG502ZBU7">
    <property type="taxonomic scope" value="Bacteria"/>
</dbReference>
<organism evidence="2 3">
    <name type="scientific">Bifidobacterium minimum</name>
    <dbReference type="NCBI Taxonomy" id="1693"/>
    <lineage>
        <taxon>Bacteria</taxon>
        <taxon>Bacillati</taxon>
        <taxon>Actinomycetota</taxon>
        <taxon>Actinomycetes</taxon>
        <taxon>Bifidobacteriales</taxon>
        <taxon>Bifidobacteriaceae</taxon>
        <taxon>Bifidobacterium</taxon>
    </lineage>
</organism>
<proteinExistence type="predicted"/>
<dbReference type="AlphaFoldDB" id="A0A087BN85"/>